<dbReference type="PANTHER" id="PTHR46047:SF3">
    <property type="entry name" value="TYROSINE-PROTEIN PHOSPHATASE NON-RECEPTOR TYPE 61F"/>
    <property type="match status" value="1"/>
</dbReference>
<proteinExistence type="predicted"/>
<dbReference type="InParanoid" id="A0A1V9XS16"/>
<dbReference type="GO" id="GO:0004726">
    <property type="term" value="F:non-membrane spanning protein tyrosine phosphatase activity"/>
    <property type="evidence" value="ECO:0007669"/>
    <property type="project" value="TreeGrafter"/>
</dbReference>
<dbReference type="InterPro" id="IPR000242">
    <property type="entry name" value="PTP_cat"/>
</dbReference>
<dbReference type="GO" id="GO:0019901">
    <property type="term" value="F:protein kinase binding"/>
    <property type="evidence" value="ECO:0007669"/>
    <property type="project" value="TreeGrafter"/>
</dbReference>
<dbReference type="GO" id="GO:0005737">
    <property type="term" value="C:cytoplasm"/>
    <property type="evidence" value="ECO:0007669"/>
    <property type="project" value="TreeGrafter"/>
</dbReference>
<dbReference type="InterPro" id="IPR051985">
    <property type="entry name" value="NR_tyrosine_phosphatase"/>
</dbReference>
<dbReference type="GO" id="GO:0046426">
    <property type="term" value="P:negative regulation of receptor signaling pathway via JAK-STAT"/>
    <property type="evidence" value="ECO:0007669"/>
    <property type="project" value="TreeGrafter"/>
</dbReference>
<protein>
    <recommendedName>
        <fullName evidence="2">protein-tyrosine-phosphatase</fullName>
        <ecNumber evidence="2">3.1.3.48</ecNumber>
    </recommendedName>
</protein>
<evidence type="ECO:0000256" key="6">
    <source>
        <dbReference type="ARBA" id="ARBA00023136"/>
    </source>
</evidence>
<gene>
    <name evidence="8" type="ORF">BIW11_03139</name>
</gene>
<keyword evidence="8" id="KW-0675">Receptor</keyword>
<keyword evidence="3" id="KW-0597">Phosphoprotein</keyword>
<name>A0A1V9XS16_9ACAR</name>
<comment type="subcellular location">
    <subcellularLocation>
        <location evidence="1">Endomembrane system</location>
    </subcellularLocation>
</comment>
<dbReference type="GO" id="GO:0012505">
    <property type="term" value="C:endomembrane system"/>
    <property type="evidence" value="ECO:0007669"/>
    <property type="project" value="UniProtKB-SubCell"/>
</dbReference>
<dbReference type="InterPro" id="IPR029021">
    <property type="entry name" value="Prot-tyrosine_phosphatase-like"/>
</dbReference>
<dbReference type="Proteomes" id="UP000192247">
    <property type="component" value="Unassembled WGS sequence"/>
</dbReference>
<feature type="domain" description="Tyrosine-protein phosphatase" evidence="7">
    <location>
        <begin position="4"/>
        <end position="193"/>
    </location>
</feature>
<evidence type="ECO:0000256" key="2">
    <source>
        <dbReference type="ARBA" id="ARBA00013064"/>
    </source>
</evidence>
<evidence type="ECO:0000256" key="1">
    <source>
        <dbReference type="ARBA" id="ARBA00004308"/>
    </source>
</evidence>
<dbReference type="SUPFAM" id="SSF52799">
    <property type="entry name" value="(Phosphotyrosine protein) phosphatases II"/>
    <property type="match status" value="2"/>
</dbReference>
<dbReference type="SMART" id="SM00194">
    <property type="entry name" value="PTPc"/>
    <property type="match status" value="1"/>
</dbReference>
<dbReference type="EMBL" id="MNPL01005234">
    <property type="protein sequence ID" value="OQR76158.1"/>
    <property type="molecule type" value="Genomic_DNA"/>
</dbReference>
<keyword evidence="5" id="KW-0904">Protein phosphatase</keyword>
<evidence type="ECO:0000259" key="7">
    <source>
        <dbReference type="PROSITE" id="PS50055"/>
    </source>
</evidence>
<dbReference type="Pfam" id="PF00102">
    <property type="entry name" value="Y_phosphatase"/>
    <property type="match status" value="2"/>
</dbReference>
<keyword evidence="4" id="KW-0378">Hydrolase</keyword>
<evidence type="ECO:0000256" key="5">
    <source>
        <dbReference type="ARBA" id="ARBA00022912"/>
    </source>
</evidence>
<accession>A0A1V9XS16</accession>
<organism evidence="8 9">
    <name type="scientific">Tropilaelaps mercedesae</name>
    <dbReference type="NCBI Taxonomy" id="418985"/>
    <lineage>
        <taxon>Eukaryota</taxon>
        <taxon>Metazoa</taxon>
        <taxon>Ecdysozoa</taxon>
        <taxon>Arthropoda</taxon>
        <taxon>Chelicerata</taxon>
        <taxon>Arachnida</taxon>
        <taxon>Acari</taxon>
        <taxon>Parasitiformes</taxon>
        <taxon>Mesostigmata</taxon>
        <taxon>Gamasina</taxon>
        <taxon>Dermanyssoidea</taxon>
        <taxon>Laelapidae</taxon>
        <taxon>Tropilaelaps</taxon>
    </lineage>
</organism>
<dbReference type="STRING" id="418985.A0A1V9XS16"/>
<reference evidence="8 9" key="1">
    <citation type="journal article" date="2017" name="Gigascience">
        <title>Draft genome of the honey bee ectoparasitic mite, Tropilaelaps mercedesae, is shaped by the parasitic life history.</title>
        <authorList>
            <person name="Dong X."/>
            <person name="Armstrong S.D."/>
            <person name="Xia D."/>
            <person name="Makepeace B.L."/>
            <person name="Darby A.C."/>
            <person name="Kadowaki T."/>
        </authorList>
    </citation>
    <scope>NUCLEOTIDE SEQUENCE [LARGE SCALE GENOMIC DNA]</scope>
    <source>
        <strain evidence="8">Wuxi-XJTLU</strain>
    </source>
</reference>
<dbReference type="PRINTS" id="PR00700">
    <property type="entry name" value="PRTYPHPHTASE"/>
</dbReference>
<dbReference type="GO" id="GO:0070373">
    <property type="term" value="P:negative regulation of ERK1 and ERK2 cascade"/>
    <property type="evidence" value="ECO:0007669"/>
    <property type="project" value="TreeGrafter"/>
</dbReference>
<dbReference type="EC" id="3.1.3.48" evidence="2"/>
<dbReference type="PROSITE" id="PS50055">
    <property type="entry name" value="TYR_PHOSPHATASE_PTP"/>
    <property type="match status" value="1"/>
</dbReference>
<dbReference type="Gene3D" id="3.90.190.10">
    <property type="entry name" value="Protein tyrosine phosphatase superfamily"/>
    <property type="match status" value="1"/>
</dbReference>
<evidence type="ECO:0000256" key="4">
    <source>
        <dbReference type="ARBA" id="ARBA00022801"/>
    </source>
</evidence>
<dbReference type="AlphaFoldDB" id="A0A1V9XS16"/>
<evidence type="ECO:0000313" key="9">
    <source>
        <dbReference type="Proteomes" id="UP000192247"/>
    </source>
</evidence>
<dbReference type="GO" id="GO:0005634">
    <property type="term" value="C:nucleus"/>
    <property type="evidence" value="ECO:0007669"/>
    <property type="project" value="TreeGrafter"/>
</dbReference>
<evidence type="ECO:0000313" key="8">
    <source>
        <dbReference type="EMBL" id="OQR76158.1"/>
    </source>
</evidence>
<sequence>MSSIEAEFCTIEEERSWQQVFATIRVLSFQHQFTTKEAKRAQNRNLNRYRDVSPYDHSRVVLHRSDVDYINASVVPVKNAGREYILTQGPLATTLPHFWLMVWEKNTKVSHQVSFFVPKWHKASGEDDQHSSQGLAEGIVMLNKLVEKNAIKCHQYWPDGEEREMDFESVDLRVSFVAESAKENYICRLVLFD</sequence>
<dbReference type="PANTHER" id="PTHR46047">
    <property type="entry name" value="TYROSINE-PROTEIN PHOSPHATASE NON-RECEPTOR TYPE 61F"/>
    <property type="match status" value="1"/>
</dbReference>
<dbReference type="OrthoDB" id="9450131at2759"/>
<comment type="caution">
    <text evidence="8">The sequence shown here is derived from an EMBL/GenBank/DDBJ whole genome shotgun (WGS) entry which is preliminary data.</text>
</comment>
<evidence type="ECO:0000256" key="3">
    <source>
        <dbReference type="ARBA" id="ARBA00022553"/>
    </source>
</evidence>
<keyword evidence="9" id="KW-1185">Reference proteome</keyword>
<keyword evidence="6" id="KW-0472">Membrane</keyword>